<dbReference type="Pfam" id="PF12096">
    <property type="entry name" value="DUF3572"/>
    <property type="match status" value="1"/>
</dbReference>
<dbReference type="AlphaFoldDB" id="A0A3L7AJN0"/>
<reference evidence="1 2" key="1">
    <citation type="submission" date="2018-10" db="EMBL/GenBank/DDBJ databases">
        <title>Xanthobacter tagetidis genome sequencing and assembly.</title>
        <authorList>
            <person name="Maclea K.S."/>
            <person name="Goen A.E."/>
            <person name="Fatima S.A."/>
        </authorList>
    </citation>
    <scope>NUCLEOTIDE SEQUENCE [LARGE SCALE GENOMIC DNA]</scope>
    <source>
        <strain evidence="1 2">ATCC 700314</strain>
    </source>
</reference>
<protein>
    <submittedName>
        <fullName evidence="1">DUF3572 family protein</fullName>
    </submittedName>
</protein>
<proteinExistence type="predicted"/>
<dbReference type="InterPro" id="IPR021955">
    <property type="entry name" value="DUF3572"/>
</dbReference>
<dbReference type="RefSeq" id="WP_121622251.1">
    <property type="nucleotide sequence ID" value="NZ_JACIIW010000006.1"/>
</dbReference>
<dbReference type="EMBL" id="RCTF01000003">
    <property type="protein sequence ID" value="RLP80457.1"/>
    <property type="molecule type" value="Genomic_DNA"/>
</dbReference>
<accession>A0A3L7AJN0</accession>
<sequence length="111" mass="11743">MALKDRPNPQPKGLIAQRAAAEEVAAAALAFIAGDGERLVRFLGETGLSPANLRQAAARRDFGAGVLAFLIADEPLLLAFAEEQKLDPRHVVGAHDILAPPVDPDATVRRS</sequence>
<evidence type="ECO:0000313" key="2">
    <source>
        <dbReference type="Proteomes" id="UP000269692"/>
    </source>
</evidence>
<evidence type="ECO:0000313" key="1">
    <source>
        <dbReference type="EMBL" id="RLP80457.1"/>
    </source>
</evidence>
<dbReference type="OrthoDB" id="7356934at2"/>
<comment type="caution">
    <text evidence="1">The sequence shown here is derived from an EMBL/GenBank/DDBJ whole genome shotgun (WGS) entry which is preliminary data.</text>
</comment>
<dbReference type="Proteomes" id="UP000269692">
    <property type="component" value="Unassembled WGS sequence"/>
</dbReference>
<name>A0A3L7AJN0_9HYPH</name>
<organism evidence="1 2">
    <name type="scientific">Xanthobacter tagetidis</name>
    <dbReference type="NCBI Taxonomy" id="60216"/>
    <lineage>
        <taxon>Bacteria</taxon>
        <taxon>Pseudomonadati</taxon>
        <taxon>Pseudomonadota</taxon>
        <taxon>Alphaproteobacteria</taxon>
        <taxon>Hyphomicrobiales</taxon>
        <taxon>Xanthobacteraceae</taxon>
        <taxon>Xanthobacter</taxon>
    </lineage>
</organism>
<gene>
    <name evidence="1" type="ORF">D9R14_05190</name>
</gene>
<keyword evidence="2" id="KW-1185">Reference proteome</keyword>